<dbReference type="OrthoDB" id="10264707at2759"/>
<keyword evidence="3" id="KW-1185">Reference proteome</keyword>
<dbReference type="RefSeq" id="XP_012178469.1">
    <property type="nucleotide sequence ID" value="XM_012323079.1"/>
</dbReference>
<dbReference type="STRING" id="599839.J4I8C8"/>
<dbReference type="GO" id="GO:0016747">
    <property type="term" value="F:acyltransferase activity, transferring groups other than amino-acyl groups"/>
    <property type="evidence" value="ECO:0007669"/>
    <property type="project" value="InterPro"/>
</dbReference>
<gene>
    <name evidence="2" type="ORF">FIBRA_01201</name>
</gene>
<dbReference type="HOGENOM" id="CLU_013985_42_2_1"/>
<name>J4I8C8_9APHY</name>
<dbReference type="Gene3D" id="3.40.630.30">
    <property type="match status" value="1"/>
</dbReference>
<dbReference type="Pfam" id="PF00583">
    <property type="entry name" value="Acetyltransf_1"/>
    <property type="match status" value="1"/>
</dbReference>
<dbReference type="PANTHER" id="PTHR43138">
    <property type="entry name" value="ACETYLTRANSFERASE, GNAT FAMILY"/>
    <property type="match status" value="1"/>
</dbReference>
<dbReference type="EMBL" id="HE796919">
    <property type="protein sequence ID" value="CCL99186.1"/>
    <property type="molecule type" value="Genomic_DNA"/>
</dbReference>
<reference evidence="2 3" key="1">
    <citation type="journal article" date="2012" name="Appl. Environ. Microbiol.">
        <title>Short-read sequencing for genomic analysis of the brown rot fungus Fibroporia radiculosa.</title>
        <authorList>
            <person name="Tang J.D."/>
            <person name="Perkins A.D."/>
            <person name="Sonstegard T.S."/>
            <person name="Schroeder S.G."/>
            <person name="Burgess S.C."/>
            <person name="Diehl S.V."/>
        </authorList>
    </citation>
    <scope>NUCLEOTIDE SEQUENCE [LARGE SCALE GENOMIC DNA]</scope>
    <source>
        <strain evidence="2 3">TFFH 294</strain>
    </source>
</reference>
<dbReference type="GO" id="GO:0005634">
    <property type="term" value="C:nucleus"/>
    <property type="evidence" value="ECO:0007669"/>
    <property type="project" value="TreeGrafter"/>
</dbReference>
<evidence type="ECO:0000313" key="2">
    <source>
        <dbReference type="EMBL" id="CCL99186.1"/>
    </source>
</evidence>
<dbReference type="InterPro" id="IPR016181">
    <property type="entry name" value="Acyl_CoA_acyltransferase"/>
</dbReference>
<dbReference type="Proteomes" id="UP000006352">
    <property type="component" value="Unassembled WGS sequence"/>
</dbReference>
<dbReference type="PANTHER" id="PTHR43138:SF1">
    <property type="entry name" value="N-ACETYLTRANSFERASE ACA1"/>
    <property type="match status" value="1"/>
</dbReference>
<evidence type="ECO:0000259" key="1">
    <source>
        <dbReference type="Pfam" id="PF00583"/>
    </source>
</evidence>
<accession>J4I8C8</accession>
<dbReference type="GeneID" id="24094097"/>
<sequence length="160" mass="17908">MFEAYYFPKDVLVAVLYGNDASPEKRSAGGAVEVQYGIEQAINGRNLEECIARCYYIKPNYPGRSSHICNAGFLVSPSKREKGIGAAFARSFLYYAPRLGYEASVLNLVYVNNVASVRLWGALNFTKVGRIPRAGWLKKADGSGEEFVDAWVFYRRFDPI</sequence>
<dbReference type="InterPro" id="IPR000182">
    <property type="entry name" value="GNAT_dom"/>
</dbReference>
<protein>
    <recommendedName>
        <fullName evidence="1">N-acetyltransferase domain-containing protein</fullName>
    </recommendedName>
</protein>
<dbReference type="SUPFAM" id="SSF55729">
    <property type="entry name" value="Acyl-CoA N-acyltransferases (Nat)"/>
    <property type="match status" value="1"/>
</dbReference>
<evidence type="ECO:0000313" key="3">
    <source>
        <dbReference type="Proteomes" id="UP000006352"/>
    </source>
</evidence>
<organism evidence="2 3">
    <name type="scientific">Fibroporia radiculosa</name>
    <dbReference type="NCBI Taxonomy" id="599839"/>
    <lineage>
        <taxon>Eukaryota</taxon>
        <taxon>Fungi</taxon>
        <taxon>Dikarya</taxon>
        <taxon>Basidiomycota</taxon>
        <taxon>Agaricomycotina</taxon>
        <taxon>Agaricomycetes</taxon>
        <taxon>Polyporales</taxon>
        <taxon>Fibroporiaceae</taxon>
        <taxon>Fibroporia</taxon>
    </lineage>
</organism>
<proteinExistence type="predicted"/>
<dbReference type="InterPro" id="IPR052742">
    <property type="entry name" value="Mito_N-acetyltransferase"/>
</dbReference>
<feature type="domain" description="N-acetyltransferase" evidence="1">
    <location>
        <begin position="53"/>
        <end position="125"/>
    </location>
</feature>
<dbReference type="InParanoid" id="J4I8C8"/>
<dbReference type="AlphaFoldDB" id="J4I8C8"/>